<proteinExistence type="predicted"/>
<sequence>LDPRSTGITQVWDSGLKPCTPKLALFDVSSGLTGGSLVNVGQCISSPNSAKSTKVSYPRVTHSTQQQQNK</sequence>
<protein>
    <submittedName>
        <fullName evidence="2">Uncharacterized protein</fullName>
    </submittedName>
</protein>
<keyword evidence="3" id="KW-1185">Reference proteome</keyword>
<evidence type="ECO:0000313" key="2">
    <source>
        <dbReference type="EMBL" id="MCD9637982.1"/>
    </source>
</evidence>
<name>A0ABS8UT58_DATST</name>
<accession>A0ABS8UT58</accession>
<dbReference type="Proteomes" id="UP000823775">
    <property type="component" value="Unassembled WGS sequence"/>
</dbReference>
<feature type="non-terminal residue" evidence="2">
    <location>
        <position position="1"/>
    </location>
</feature>
<evidence type="ECO:0000256" key="1">
    <source>
        <dbReference type="SAM" id="MobiDB-lite"/>
    </source>
</evidence>
<organism evidence="2 3">
    <name type="scientific">Datura stramonium</name>
    <name type="common">Jimsonweed</name>
    <name type="synonym">Common thornapple</name>
    <dbReference type="NCBI Taxonomy" id="4076"/>
    <lineage>
        <taxon>Eukaryota</taxon>
        <taxon>Viridiplantae</taxon>
        <taxon>Streptophyta</taxon>
        <taxon>Embryophyta</taxon>
        <taxon>Tracheophyta</taxon>
        <taxon>Spermatophyta</taxon>
        <taxon>Magnoliopsida</taxon>
        <taxon>eudicotyledons</taxon>
        <taxon>Gunneridae</taxon>
        <taxon>Pentapetalae</taxon>
        <taxon>asterids</taxon>
        <taxon>lamiids</taxon>
        <taxon>Solanales</taxon>
        <taxon>Solanaceae</taxon>
        <taxon>Solanoideae</taxon>
        <taxon>Datureae</taxon>
        <taxon>Datura</taxon>
    </lineage>
</organism>
<feature type="region of interest" description="Disordered" evidence="1">
    <location>
        <begin position="47"/>
        <end position="70"/>
    </location>
</feature>
<dbReference type="EMBL" id="JACEIK010002591">
    <property type="protein sequence ID" value="MCD9637982.1"/>
    <property type="molecule type" value="Genomic_DNA"/>
</dbReference>
<comment type="caution">
    <text evidence="2">The sequence shown here is derived from an EMBL/GenBank/DDBJ whole genome shotgun (WGS) entry which is preliminary data.</text>
</comment>
<gene>
    <name evidence="2" type="ORF">HAX54_021587</name>
</gene>
<reference evidence="2 3" key="1">
    <citation type="journal article" date="2021" name="BMC Genomics">
        <title>Datura genome reveals duplications of psychoactive alkaloid biosynthetic genes and high mutation rate following tissue culture.</title>
        <authorList>
            <person name="Rajewski A."/>
            <person name="Carter-House D."/>
            <person name="Stajich J."/>
            <person name="Litt A."/>
        </authorList>
    </citation>
    <scope>NUCLEOTIDE SEQUENCE [LARGE SCALE GENOMIC DNA]</scope>
    <source>
        <strain evidence="2">AR-01</strain>
    </source>
</reference>
<evidence type="ECO:0000313" key="3">
    <source>
        <dbReference type="Proteomes" id="UP000823775"/>
    </source>
</evidence>